<sequence length="283" mass="31996">MRRIIQVHFLFLSFLLVKAQDLVSSNSSLEELLNSTTPGPCPANLTAPGHSDNSSTTGPCSPNIRAPDFNDLVSSNSSLEELLNNSTTPGPCPANFTAPGHSDNSSTTGPCSPNIRAPDFNSTRRTGVEVYWNNNFDQPVDFTCPNSQSISAIMSEFNSHFKDRVWEFWCQDTFTKAPTCHKTNYVNNFDEVVDFTCPTNNVISGVYSYHDNYYEDRRWAFLCCAASNFCLGSCMWTNYVNDFHEVMTWYVPTGQYLAGTYSYHDNKKEDRRWKYLTCKKKAC</sequence>
<feature type="compositionally biased region" description="Polar residues" evidence="5">
    <location>
        <begin position="102"/>
        <end position="111"/>
    </location>
</feature>
<evidence type="ECO:0000256" key="4">
    <source>
        <dbReference type="ARBA" id="ARBA00023157"/>
    </source>
</evidence>
<name>A0ABD1K6I5_9TELE</name>
<proteinExistence type="inferred from homology"/>
<accession>A0ABD1K6I5</accession>
<feature type="region of interest" description="Disordered" evidence="5">
    <location>
        <begin position="31"/>
        <end position="63"/>
    </location>
</feature>
<comment type="subcellular location">
    <subcellularLocation>
        <location evidence="1">Secreted</location>
    </subcellularLocation>
</comment>
<evidence type="ECO:0000256" key="5">
    <source>
        <dbReference type="SAM" id="MobiDB-lite"/>
    </source>
</evidence>
<dbReference type="PANTHER" id="PTHR15040:SF3">
    <property type="entry name" value="SI:DKEY-14D8.6-RELATED"/>
    <property type="match status" value="1"/>
</dbReference>
<evidence type="ECO:0000256" key="3">
    <source>
        <dbReference type="ARBA" id="ARBA00022525"/>
    </source>
</evidence>
<comment type="caution">
    <text evidence="7">The sequence shown here is derived from an EMBL/GenBank/DDBJ whole genome shotgun (WGS) entry which is preliminary data.</text>
</comment>
<keyword evidence="6" id="KW-0732">Signal</keyword>
<dbReference type="Pfam" id="PF14704">
    <property type="entry name" value="DERM"/>
    <property type="match status" value="1"/>
</dbReference>
<evidence type="ECO:0000256" key="2">
    <source>
        <dbReference type="ARBA" id="ARBA00008712"/>
    </source>
</evidence>
<keyword evidence="8" id="KW-1185">Reference proteome</keyword>
<dbReference type="GO" id="GO:0005576">
    <property type="term" value="C:extracellular region"/>
    <property type="evidence" value="ECO:0007669"/>
    <property type="project" value="UniProtKB-SubCell"/>
</dbReference>
<dbReference type="AlphaFoldDB" id="A0ABD1K6I5"/>
<feature type="signal peptide" evidence="6">
    <location>
        <begin position="1"/>
        <end position="19"/>
    </location>
</feature>
<evidence type="ECO:0000256" key="1">
    <source>
        <dbReference type="ARBA" id="ARBA00004613"/>
    </source>
</evidence>
<feature type="compositionally biased region" description="Polar residues" evidence="5">
    <location>
        <begin position="51"/>
        <end position="60"/>
    </location>
</feature>
<feature type="region of interest" description="Disordered" evidence="5">
    <location>
        <begin position="80"/>
        <end position="120"/>
    </location>
</feature>
<dbReference type="Proteomes" id="UP001591681">
    <property type="component" value="Unassembled WGS sequence"/>
</dbReference>
<comment type="similarity">
    <text evidence="2">Belongs to the dermatopontin family.</text>
</comment>
<evidence type="ECO:0000256" key="6">
    <source>
        <dbReference type="SAM" id="SignalP"/>
    </source>
</evidence>
<dbReference type="PANTHER" id="PTHR15040">
    <property type="entry name" value="DERMATOPONTIN-RELATED"/>
    <property type="match status" value="1"/>
</dbReference>
<protein>
    <submittedName>
        <fullName evidence="7">Uncharacterized protein</fullName>
    </submittedName>
</protein>
<dbReference type="InterPro" id="IPR026645">
    <property type="entry name" value="Dermatopontin"/>
</dbReference>
<keyword evidence="4" id="KW-1015">Disulfide bond</keyword>
<organism evidence="7 8">
    <name type="scientific">Coilia grayii</name>
    <name type="common">Gray's grenadier anchovy</name>
    <dbReference type="NCBI Taxonomy" id="363190"/>
    <lineage>
        <taxon>Eukaryota</taxon>
        <taxon>Metazoa</taxon>
        <taxon>Chordata</taxon>
        <taxon>Craniata</taxon>
        <taxon>Vertebrata</taxon>
        <taxon>Euteleostomi</taxon>
        <taxon>Actinopterygii</taxon>
        <taxon>Neopterygii</taxon>
        <taxon>Teleostei</taxon>
        <taxon>Clupei</taxon>
        <taxon>Clupeiformes</taxon>
        <taxon>Clupeoidei</taxon>
        <taxon>Engraulidae</taxon>
        <taxon>Coilinae</taxon>
        <taxon>Coilia</taxon>
    </lineage>
</organism>
<feature type="chain" id="PRO_5044829554" evidence="6">
    <location>
        <begin position="20"/>
        <end position="283"/>
    </location>
</feature>
<gene>
    <name evidence="7" type="ORF">ACEWY4_009423</name>
</gene>
<evidence type="ECO:0000313" key="8">
    <source>
        <dbReference type="Proteomes" id="UP001591681"/>
    </source>
</evidence>
<dbReference type="EMBL" id="JBHFQA010000008">
    <property type="protein sequence ID" value="KAL2094704.1"/>
    <property type="molecule type" value="Genomic_DNA"/>
</dbReference>
<reference evidence="7 8" key="1">
    <citation type="submission" date="2024-09" db="EMBL/GenBank/DDBJ databases">
        <title>A chromosome-level genome assembly of Gray's grenadier anchovy, Coilia grayii.</title>
        <authorList>
            <person name="Fu Z."/>
        </authorList>
    </citation>
    <scope>NUCLEOTIDE SEQUENCE [LARGE SCALE GENOMIC DNA]</scope>
    <source>
        <strain evidence="7">G4</strain>
        <tissue evidence="7">Muscle</tissue>
    </source>
</reference>
<evidence type="ECO:0000313" key="7">
    <source>
        <dbReference type="EMBL" id="KAL2094704.1"/>
    </source>
</evidence>
<keyword evidence="3" id="KW-0964">Secreted</keyword>